<evidence type="ECO:0000259" key="3">
    <source>
        <dbReference type="Pfam" id="PF03061"/>
    </source>
</evidence>
<gene>
    <name evidence="4" type="ORF">FHP25_09540</name>
</gene>
<evidence type="ECO:0000313" key="4">
    <source>
        <dbReference type="EMBL" id="TXL77656.1"/>
    </source>
</evidence>
<comment type="similarity">
    <text evidence="1">Belongs to the thioesterase PaaI family.</text>
</comment>
<protein>
    <submittedName>
        <fullName evidence="4">PaaI family thioesterase</fullName>
    </submittedName>
</protein>
<dbReference type="Proteomes" id="UP000321638">
    <property type="component" value="Unassembled WGS sequence"/>
</dbReference>
<evidence type="ECO:0000256" key="1">
    <source>
        <dbReference type="ARBA" id="ARBA00008324"/>
    </source>
</evidence>
<keyword evidence="2" id="KW-0378">Hydrolase</keyword>
<dbReference type="OrthoDB" id="3477511at2"/>
<dbReference type="GO" id="GO:0047617">
    <property type="term" value="F:fatty acyl-CoA hydrolase activity"/>
    <property type="evidence" value="ECO:0007669"/>
    <property type="project" value="InterPro"/>
</dbReference>
<evidence type="ECO:0000313" key="5">
    <source>
        <dbReference type="Proteomes" id="UP000321638"/>
    </source>
</evidence>
<dbReference type="SUPFAM" id="SSF54637">
    <property type="entry name" value="Thioesterase/thiol ester dehydrase-isomerase"/>
    <property type="match status" value="2"/>
</dbReference>
<keyword evidence="5" id="KW-1185">Reference proteome</keyword>
<sequence length="395" mass="41622">MSSNARTRSASAGGFTMLSRRALSYITWATMPPLRDSRTISTLCSATVRSLLSAGRKSAGRFRPCTFSRNTARTSVQRGFVVPDTLLAPDLSGYKLYDPSDPFEDYVGPIYYQRQNDGIHCVMPTQERHANGGGVLHGGVLLTFADYALCSAAGYAASGGQMPGSFAMTLSLTVQFLAGGQIGPAIESMGEATQVTGRLAFVRGSVTQQGRRLATYSGVCRHVARDKAMGRRNDSGLAVVPGGTRPPGPPADVPLPEGYAPVLRPSPFTTLLGPTFYRQAGDQVHVLQPTFPYMQNSGASFHGGMLMTFADNALCTSITANTGKAPYTATFSAEFLAGSSTLGVPLESTVDLARVTRSLGFTTGLVTQGGKKLLSYSASVALKDWDGAKRAGSAA</sequence>
<dbReference type="Gene3D" id="3.10.129.10">
    <property type="entry name" value="Hotdog Thioesterase"/>
    <property type="match status" value="2"/>
</dbReference>
<evidence type="ECO:0000256" key="2">
    <source>
        <dbReference type="ARBA" id="ARBA00022801"/>
    </source>
</evidence>
<dbReference type="InterPro" id="IPR006683">
    <property type="entry name" value="Thioestr_dom"/>
</dbReference>
<dbReference type="InterPro" id="IPR029069">
    <property type="entry name" value="HotDog_dom_sf"/>
</dbReference>
<dbReference type="PANTHER" id="PTHR21660">
    <property type="entry name" value="THIOESTERASE SUPERFAMILY MEMBER-RELATED"/>
    <property type="match status" value="1"/>
</dbReference>
<proteinExistence type="inferred from homology"/>
<organism evidence="4 5">
    <name type="scientific">Vineibacter terrae</name>
    <dbReference type="NCBI Taxonomy" id="2586908"/>
    <lineage>
        <taxon>Bacteria</taxon>
        <taxon>Pseudomonadati</taxon>
        <taxon>Pseudomonadota</taxon>
        <taxon>Alphaproteobacteria</taxon>
        <taxon>Hyphomicrobiales</taxon>
        <taxon>Vineibacter</taxon>
    </lineage>
</organism>
<dbReference type="CDD" id="cd03443">
    <property type="entry name" value="PaaI_thioesterase"/>
    <property type="match status" value="2"/>
</dbReference>
<dbReference type="AlphaFoldDB" id="A0A5C8PR30"/>
<dbReference type="PANTHER" id="PTHR21660:SF1">
    <property type="entry name" value="ACYL-COENZYME A THIOESTERASE 13"/>
    <property type="match status" value="1"/>
</dbReference>
<comment type="caution">
    <text evidence="4">The sequence shown here is derived from an EMBL/GenBank/DDBJ whole genome shotgun (WGS) entry which is preliminary data.</text>
</comment>
<accession>A0A5C8PR30</accession>
<reference evidence="4 5" key="1">
    <citation type="submission" date="2019-06" db="EMBL/GenBank/DDBJ databases">
        <title>New taxonomy in bacterial strain CC-CFT640, isolated from vineyard.</title>
        <authorList>
            <person name="Lin S.-Y."/>
            <person name="Tsai C.-F."/>
            <person name="Young C.-C."/>
        </authorList>
    </citation>
    <scope>NUCLEOTIDE SEQUENCE [LARGE SCALE GENOMIC DNA]</scope>
    <source>
        <strain evidence="4 5">CC-CFT640</strain>
    </source>
</reference>
<feature type="domain" description="Thioesterase" evidence="3">
    <location>
        <begin position="133"/>
        <end position="214"/>
    </location>
</feature>
<name>A0A5C8PR30_9HYPH</name>
<dbReference type="Pfam" id="PF03061">
    <property type="entry name" value="4HBT"/>
    <property type="match status" value="1"/>
</dbReference>
<dbReference type="InterPro" id="IPR039298">
    <property type="entry name" value="ACOT13"/>
</dbReference>
<dbReference type="EMBL" id="VDUZ01000008">
    <property type="protein sequence ID" value="TXL77656.1"/>
    <property type="molecule type" value="Genomic_DNA"/>
</dbReference>